<gene>
    <name evidence="1" type="ORF">K458DRAFT_397021</name>
</gene>
<reference evidence="1" key="1">
    <citation type="journal article" date="2020" name="Stud. Mycol.">
        <title>101 Dothideomycetes genomes: a test case for predicting lifestyles and emergence of pathogens.</title>
        <authorList>
            <person name="Haridas S."/>
            <person name="Albert R."/>
            <person name="Binder M."/>
            <person name="Bloem J."/>
            <person name="Labutti K."/>
            <person name="Salamov A."/>
            <person name="Andreopoulos B."/>
            <person name="Baker S."/>
            <person name="Barry K."/>
            <person name="Bills G."/>
            <person name="Bluhm B."/>
            <person name="Cannon C."/>
            <person name="Castanera R."/>
            <person name="Culley D."/>
            <person name="Daum C."/>
            <person name="Ezra D."/>
            <person name="Gonzalez J."/>
            <person name="Henrissat B."/>
            <person name="Kuo A."/>
            <person name="Liang C."/>
            <person name="Lipzen A."/>
            <person name="Lutzoni F."/>
            <person name="Magnuson J."/>
            <person name="Mondo S."/>
            <person name="Nolan M."/>
            <person name="Ohm R."/>
            <person name="Pangilinan J."/>
            <person name="Park H.-J."/>
            <person name="Ramirez L."/>
            <person name="Alfaro M."/>
            <person name="Sun H."/>
            <person name="Tritt A."/>
            <person name="Yoshinaga Y."/>
            <person name="Zwiers L.-H."/>
            <person name="Turgeon B."/>
            <person name="Goodwin S."/>
            <person name="Spatafora J."/>
            <person name="Crous P."/>
            <person name="Grigoriev I."/>
        </authorList>
    </citation>
    <scope>NUCLEOTIDE SEQUENCE</scope>
    <source>
        <strain evidence="1">CBS 122367</strain>
    </source>
</reference>
<protein>
    <recommendedName>
        <fullName evidence="3">F-box domain-containing protein</fullName>
    </recommendedName>
</protein>
<evidence type="ECO:0000313" key="2">
    <source>
        <dbReference type="Proteomes" id="UP000799291"/>
    </source>
</evidence>
<proteinExistence type="predicted"/>
<evidence type="ECO:0000313" key="1">
    <source>
        <dbReference type="EMBL" id="KAF2676288.1"/>
    </source>
</evidence>
<organism evidence="1 2">
    <name type="scientific">Lentithecium fluviatile CBS 122367</name>
    <dbReference type="NCBI Taxonomy" id="1168545"/>
    <lineage>
        <taxon>Eukaryota</taxon>
        <taxon>Fungi</taxon>
        <taxon>Dikarya</taxon>
        <taxon>Ascomycota</taxon>
        <taxon>Pezizomycotina</taxon>
        <taxon>Dothideomycetes</taxon>
        <taxon>Pleosporomycetidae</taxon>
        <taxon>Pleosporales</taxon>
        <taxon>Massarineae</taxon>
        <taxon>Lentitheciaceae</taxon>
        <taxon>Lentithecium</taxon>
    </lineage>
</organism>
<evidence type="ECO:0008006" key="3">
    <source>
        <dbReference type="Google" id="ProtNLM"/>
    </source>
</evidence>
<accession>A0A6G1IDW4</accession>
<dbReference type="OrthoDB" id="3800235at2759"/>
<dbReference type="EMBL" id="MU005636">
    <property type="protein sequence ID" value="KAF2676288.1"/>
    <property type="molecule type" value="Genomic_DNA"/>
</dbReference>
<dbReference type="AlphaFoldDB" id="A0A6G1IDW4"/>
<keyword evidence="2" id="KW-1185">Reference proteome</keyword>
<dbReference type="Proteomes" id="UP000799291">
    <property type="component" value="Unassembled WGS sequence"/>
</dbReference>
<sequence length="190" mass="21781">MATISSPNTPQYFPLLELPRELQDLIYEYALAEPGGLLIDYRAIEDDNQLKYTCRQLSAETRGLGLKVNEIYIHSTDSRPVIDTFALFISICFKRCRRYLRRIALYQRSKSPHGPIDFPDHATLTPEILELSSPWLLGFCVRHPHCKVILCPEFLIKLNHSLQDLGDLVVVVSRLIWWVALTRECLNAAG</sequence>
<name>A0A6G1IDW4_9PLEO</name>